<evidence type="ECO:0000313" key="2">
    <source>
        <dbReference type="Proteomes" id="UP000655883"/>
    </source>
</evidence>
<keyword evidence="2" id="KW-1185">Reference proteome</keyword>
<sequence length="93" mass="10659">MLNINRTYYALITESGDILKGSQSMLNGLYDSHAKATRYKKSLIDKAKPFSSQSTSPHKHLWDPRNTAEWDKTLETYESLEVTPVKIVKDKVE</sequence>
<organism evidence="1 2">
    <name type="scientific">Rhizobium phage RHph_Y65</name>
    <dbReference type="NCBI Taxonomy" id="2509785"/>
    <lineage>
        <taxon>Viruses</taxon>
        <taxon>Duplodnaviria</taxon>
        <taxon>Heunggongvirae</taxon>
        <taxon>Uroviricota</taxon>
        <taxon>Caudoviricetes</taxon>
        <taxon>Kleczkowskaviridae</taxon>
        <taxon>Cuauhnahuacvirus</taxon>
        <taxon>Cuauhnahuacvirus Y65</taxon>
    </lineage>
</organism>
<dbReference type="EMBL" id="MN988525">
    <property type="protein sequence ID" value="QIG72664.1"/>
    <property type="molecule type" value="Genomic_DNA"/>
</dbReference>
<protein>
    <submittedName>
        <fullName evidence="1">Uncharacterized protein</fullName>
    </submittedName>
</protein>
<gene>
    <name evidence="1" type="ORF">EVB97_106</name>
</gene>
<dbReference type="Proteomes" id="UP000655883">
    <property type="component" value="Segment"/>
</dbReference>
<reference evidence="1 2" key="1">
    <citation type="submission" date="2020-01" db="EMBL/GenBank/DDBJ databases">
        <title>Patterns of diversity and host range of bacteriophage communities associated with bean-nodulatin bacteria.</title>
        <authorList>
            <person name="Vann Cauwenberghe J."/>
            <person name="Santamaria R.I."/>
            <person name="Bustos P."/>
            <person name="Juarez S."/>
            <person name="Gonzalez V."/>
        </authorList>
    </citation>
    <scope>NUCLEOTIDE SEQUENCE [LARGE SCALE GENOMIC DNA]</scope>
    <source>
        <strain evidence="2">RHph</strain>
    </source>
</reference>
<name>A0A7S5RGZ7_9CAUD</name>
<accession>A0A7S5RGZ7</accession>
<proteinExistence type="predicted"/>
<evidence type="ECO:0000313" key="1">
    <source>
        <dbReference type="EMBL" id="QIG72664.1"/>
    </source>
</evidence>